<feature type="domain" description="Glycine transporter" evidence="8">
    <location>
        <begin position="91"/>
        <end position="164"/>
    </location>
</feature>
<keyword evidence="3" id="KW-1003">Cell membrane</keyword>
<keyword evidence="4 7" id="KW-0812">Transmembrane</keyword>
<evidence type="ECO:0000256" key="3">
    <source>
        <dbReference type="ARBA" id="ARBA00022475"/>
    </source>
</evidence>
<comment type="subcellular location">
    <subcellularLocation>
        <location evidence="1">Cell membrane</location>
        <topology evidence="1">Multi-pass membrane protein</topology>
    </subcellularLocation>
</comment>
<feature type="transmembrane region" description="Helical" evidence="7">
    <location>
        <begin position="116"/>
        <end position="136"/>
    </location>
</feature>
<evidence type="ECO:0000259" key="8">
    <source>
        <dbReference type="Pfam" id="PF03458"/>
    </source>
</evidence>
<feature type="transmembrane region" description="Helical" evidence="7">
    <location>
        <begin position="30"/>
        <end position="51"/>
    </location>
</feature>
<dbReference type="EMBL" id="BAABFL010000453">
    <property type="protein sequence ID" value="GAA4651471.1"/>
    <property type="molecule type" value="Genomic_DNA"/>
</dbReference>
<keyword evidence="6 7" id="KW-0472">Membrane</keyword>
<dbReference type="PANTHER" id="PTHR30506:SF3">
    <property type="entry name" value="UPF0126 INNER MEMBRANE PROTEIN YADS-RELATED"/>
    <property type="match status" value="1"/>
</dbReference>
<name>A0ABP8V819_9GAMM</name>
<feature type="domain" description="Glycine transporter" evidence="8">
    <location>
        <begin position="5"/>
        <end position="76"/>
    </location>
</feature>
<feature type="transmembrane region" description="Helical" evidence="7">
    <location>
        <begin position="6"/>
        <end position="23"/>
    </location>
</feature>
<dbReference type="PANTHER" id="PTHR30506">
    <property type="entry name" value="INNER MEMBRANE PROTEIN"/>
    <property type="match status" value="1"/>
</dbReference>
<feature type="transmembrane region" description="Helical" evidence="7">
    <location>
        <begin position="63"/>
        <end position="83"/>
    </location>
</feature>
<evidence type="ECO:0000256" key="7">
    <source>
        <dbReference type="SAM" id="Phobius"/>
    </source>
</evidence>
<evidence type="ECO:0000256" key="1">
    <source>
        <dbReference type="ARBA" id="ARBA00004651"/>
    </source>
</evidence>
<dbReference type="RefSeq" id="WP_345197846.1">
    <property type="nucleotide sequence ID" value="NZ_BAABFL010000453.1"/>
</dbReference>
<evidence type="ECO:0000256" key="4">
    <source>
        <dbReference type="ARBA" id="ARBA00022692"/>
    </source>
</evidence>
<evidence type="ECO:0000256" key="5">
    <source>
        <dbReference type="ARBA" id="ARBA00022989"/>
    </source>
</evidence>
<dbReference type="Proteomes" id="UP001500604">
    <property type="component" value="Unassembled WGS sequence"/>
</dbReference>
<proteinExistence type="inferred from homology"/>
<protein>
    <submittedName>
        <fullName evidence="9">Trimeric intracellular cation channel family protein</fullName>
    </submittedName>
</protein>
<keyword evidence="10" id="KW-1185">Reference proteome</keyword>
<comment type="similarity">
    <text evidence="2">Belongs to the UPF0126 family.</text>
</comment>
<sequence>MTLYALDLFGTAVFAISGVLLACRSNMDFFGALVLAFVTAVGGGTIRDALLGSTPVFWIQNTHYLWVILAAVIVGLATLSWMVRIHRILQIFDAMGLAVFSIAGAQKALAFGAEPVVAIIMGVLTGAGGGAIRDMLAGQVPMVLRQEELYATPAIFGCLFYLLLLSWSVNPTLATVIAGILIFSTRMISVIRKIALPRIALPG</sequence>
<evidence type="ECO:0000256" key="2">
    <source>
        <dbReference type="ARBA" id="ARBA00008193"/>
    </source>
</evidence>
<dbReference type="InterPro" id="IPR005115">
    <property type="entry name" value="Gly_transporter"/>
</dbReference>
<evidence type="ECO:0000313" key="9">
    <source>
        <dbReference type="EMBL" id="GAA4651471.1"/>
    </source>
</evidence>
<evidence type="ECO:0000313" key="10">
    <source>
        <dbReference type="Proteomes" id="UP001500604"/>
    </source>
</evidence>
<comment type="caution">
    <text evidence="9">The sequence shown here is derived from an EMBL/GenBank/DDBJ whole genome shotgun (WGS) entry which is preliminary data.</text>
</comment>
<dbReference type="Pfam" id="PF03458">
    <property type="entry name" value="Gly_transporter"/>
    <property type="match status" value="2"/>
</dbReference>
<accession>A0ABP8V819</accession>
<organism evidence="9 10">
    <name type="scientific">Kistimonas scapharcae</name>
    <dbReference type="NCBI Taxonomy" id="1036133"/>
    <lineage>
        <taxon>Bacteria</taxon>
        <taxon>Pseudomonadati</taxon>
        <taxon>Pseudomonadota</taxon>
        <taxon>Gammaproteobacteria</taxon>
        <taxon>Oceanospirillales</taxon>
        <taxon>Endozoicomonadaceae</taxon>
        <taxon>Kistimonas</taxon>
    </lineage>
</organism>
<keyword evidence="5 7" id="KW-1133">Transmembrane helix</keyword>
<reference evidence="10" key="1">
    <citation type="journal article" date="2019" name="Int. J. Syst. Evol. Microbiol.">
        <title>The Global Catalogue of Microorganisms (GCM) 10K type strain sequencing project: providing services to taxonomists for standard genome sequencing and annotation.</title>
        <authorList>
            <consortium name="The Broad Institute Genomics Platform"/>
            <consortium name="The Broad Institute Genome Sequencing Center for Infectious Disease"/>
            <person name="Wu L."/>
            <person name="Ma J."/>
        </authorList>
    </citation>
    <scope>NUCLEOTIDE SEQUENCE [LARGE SCALE GENOMIC DNA]</scope>
    <source>
        <strain evidence="10">JCM 17805</strain>
    </source>
</reference>
<gene>
    <name evidence="9" type="ORF">GCM10023116_37550</name>
</gene>
<evidence type="ECO:0000256" key="6">
    <source>
        <dbReference type="ARBA" id="ARBA00023136"/>
    </source>
</evidence>